<accession>A0A6T9XZE4</accession>
<dbReference type="InterPro" id="IPR001486">
    <property type="entry name" value="Hemoglobin_trunc"/>
</dbReference>
<keyword evidence="6" id="KW-0732">Signal</keyword>
<feature type="signal peptide" evidence="6">
    <location>
        <begin position="1"/>
        <end position="25"/>
    </location>
</feature>
<dbReference type="GO" id="GO:0019825">
    <property type="term" value="F:oxygen binding"/>
    <property type="evidence" value="ECO:0007669"/>
    <property type="project" value="InterPro"/>
</dbReference>
<dbReference type="InterPro" id="IPR012292">
    <property type="entry name" value="Globin/Proto"/>
</dbReference>
<keyword evidence="2 5" id="KW-0349">Heme</keyword>
<evidence type="ECO:0000256" key="1">
    <source>
        <dbReference type="ARBA" id="ARBA00022448"/>
    </source>
</evidence>
<dbReference type="PROSITE" id="PS51257">
    <property type="entry name" value="PROKAR_LIPOPROTEIN"/>
    <property type="match status" value="1"/>
</dbReference>
<evidence type="ECO:0000256" key="4">
    <source>
        <dbReference type="ARBA" id="ARBA00023004"/>
    </source>
</evidence>
<evidence type="ECO:0000313" key="7">
    <source>
        <dbReference type="EMBL" id="CAB9492816.1"/>
    </source>
</evidence>
<dbReference type="GO" id="GO:0020037">
    <property type="term" value="F:heme binding"/>
    <property type="evidence" value="ECO:0007669"/>
    <property type="project" value="InterPro"/>
</dbReference>
<evidence type="ECO:0000256" key="2">
    <source>
        <dbReference type="ARBA" id="ARBA00022617"/>
    </source>
</evidence>
<evidence type="ECO:0000256" key="5">
    <source>
        <dbReference type="PIRSR" id="PIRSR601486-1"/>
    </source>
</evidence>
<dbReference type="SUPFAM" id="SSF46458">
    <property type="entry name" value="Globin-like"/>
    <property type="match status" value="1"/>
</dbReference>
<name>A0A6T9XZE4_ALTMA</name>
<keyword evidence="3 5" id="KW-0479">Metal-binding</keyword>
<feature type="binding site" description="distal binding residue" evidence="5">
    <location>
        <position position="96"/>
    </location>
    <ligand>
        <name>heme</name>
        <dbReference type="ChEBI" id="CHEBI:30413"/>
    </ligand>
    <ligandPart>
        <name>Fe</name>
        <dbReference type="ChEBI" id="CHEBI:18248"/>
    </ligandPart>
</feature>
<dbReference type="AlphaFoldDB" id="A0A6T9XZE4"/>
<reference evidence="7 8" key="1">
    <citation type="submission" date="2020-06" db="EMBL/GenBank/DDBJ databases">
        <authorList>
            <person name="Duchaud E."/>
        </authorList>
    </citation>
    <scope>NUCLEOTIDE SEQUENCE [LARGE SCALE GENOMIC DNA]</scope>
    <source>
        <strain evidence="7">Alteromonas fortis</strain>
    </source>
</reference>
<feature type="chain" id="PRO_5029665084" evidence="6">
    <location>
        <begin position="26"/>
        <end position="144"/>
    </location>
</feature>
<dbReference type="EMBL" id="LR812090">
    <property type="protein sequence ID" value="CAB9492816.1"/>
    <property type="molecule type" value="Genomic_DNA"/>
</dbReference>
<proteinExistence type="predicted"/>
<evidence type="ECO:0000256" key="3">
    <source>
        <dbReference type="ARBA" id="ARBA00022723"/>
    </source>
</evidence>
<dbReference type="RefSeq" id="WP_179982453.1">
    <property type="nucleotide sequence ID" value="NZ_LR812090.1"/>
</dbReference>
<dbReference type="InterPro" id="IPR009050">
    <property type="entry name" value="Globin-like_sf"/>
</dbReference>
<keyword evidence="1" id="KW-0813">Transport</keyword>
<organism evidence="7 8">
    <name type="scientific">Alteromonas macleodii</name>
    <name type="common">Pseudoalteromonas macleodii</name>
    <dbReference type="NCBI Taxonomy" id="28108"/>
    <lineage>
        <taxon>Bacteria</taxon>
        <taxon>Pseudomonadati</taxon>
        <taxon>Pseudomonadota</taxon>
        <taxon>Gammaproteobacteria</taxon>
        <taxon>Alteromonadales</taxon>
        <taxon>Alteromonadaceae</taxon>
        <taxon>Alteromonas/Salinimonas group</taxon>
        <taxon>Alteromonas</taxon>
    </lineage>
</organism>
<gene>
    <name evidence="7" type="ORF">ALFOR1_20262</name>
</gene>
<keyword evidence="4 5" id="KW-0408">Iron</keyword>
<dbReference type="Pfam" id="PF01152">
    <property type="entry name" value="Bac_globin"/>
    <property type="match status" value="1"/>
</dbReference>
<dbReference type="CDD" id="cd00454">
    <property type="entry name" value="TrHb1_N"/>
    <property type="match status" value="1"/>
</dbReference>
<dbReference type="Proteomes" id="UP000509458">
    <property type="component" value="Chromosome"/>
</dbReference>
<dbReference type="Gene3D" id="1.10.490.10">
    <property type="entry name" value="Globins"/>
    <property type="match status" value="1"/>
</dbReference>
<protein>
    <submittedName>
        <fullName evidence="7">Hemoglobin</fullName>
    </submittedName>
</protein>
<evidence type="ECO:0000256" key="6">
    <source>
        <dbReference type="SAM" id="SignalP"/>
    </source>
</evidence>
<dbReference type="GO" id="GO:0046872">
    <property type="term" value="F:metal ion binding"/>
    <property type="evidence" value="ECO:0007669"/>
    <property type="project" value="UniProtKB-KW"/>
</dbReference>
<evidence type="ECO:0000313" key="8">
    <source>
        <dbReference type="Proteomes" id="UP000509458"/>
    </source>
</evidence>
<sequence length="144" mass="16263">MKLLKCIPIAALALLNILLSGCASTEKQSLYDEIGGHKTLNTVYGVAITRIYTDPVIGHYFKGVPKKHLRDQLVLQTCELIGGPCEYDGKSMLESHKGLNIKEREFYILVEYVQGAMRDVGLTYQQENRILKKLAPIKYETVYL</sequence>